<dbReference type="OrthoDB" id="3512845at2759"/>
<dbReference type="RefSeq" id="XP_031857645.1">
    <property type="nucleotide sequence ID" value="XM_032008094.1"/>
</dbReference>
<dbReference type="Proteomes" id="UP000322225">
    <property type="component" value="Chromosome 8"/>
</dbReference>
<dbReference type="GeneID" id="43592266"/>
<feature type="region of interest" description="Disordered" evidence="1">
    <location>
        <begin position="82"/>
        <end position="145"/>
    </location>
</feature>
<keyword evidence="3" id="KW-1185">Reference proteome</keyword>
<proteinExistence type="predicted"/>
<dbReference type="EMBL" id="CP144058">
    <property type="protein sequence ID" value="WWD20237.1"/>
    <property type="molecule type" value="Genomic_DNA"/>
</dbReference>
<sequence>MSNSHTPGLGHNLQAGQAGPSRPPRSDTTAFHSSNARGGRQVNFPSPNWDEFEAQVLLILVGLPGSGKTTFAESLVGASQRLYHQRRPDDRRAQPFGSGSGSNPNHDLRNTNPPLSDGVPGTIPNHALSTTVQDDRRRPTPRPLRRRVWIRASQDEAPNRRRQECEARVRWGLREGYSVIVDRCGFDPVQRSHFVNIANSTPPHIPRPLIYCLILDVSPSTLETRLIVRPSHPTIPDAETGLRVLRQMRAGFRPPRRGDGEGFDKVFTLSEEEQRRAMRPISGIGKTAVGVAREGGEGQSDKIWWADEEVWSVLDRIEEQGEADPLMQKALGQISHG</sequence>
<evidence type="ECO:0000256" key="1">
    <source>
        <dbReference type="SAM" id="MobiDB-lite"/>
    </source>
</evidence>
<dbReference type="Gene3D" id="3.40.50.300">
    <property type="entry name" value="P-loop containing nucleotide triphosphate hydrolases"/>
    <property type="match status" value="1"/>
</dbReference>
<reference evidence="2" key="1">
    <citation type="submission" date="2017-08" db="EMBL/GenBank/DDBJ databases">
        <authorList>
            <person name="Cuomo C."/>
            <person name="Billmyre B."/>
            <person name="Heitman J."/>
        </authorList>
    </citation>
    <scope>NUCLEOTIDE SEQUENCE</scope>
    <source>
        <strain evidence="2">CBS 12478</strain>
    </source>
</reference>
<dbReference type="SUPFAM" id="SSF52540">
    <property type="entry name" value="P-loop containing nucleoside triphosphate hydrolases"/>
    <property type="match status" value="1"/>
</dbReference>
<name>A0A5M6BPP7_9TREE</name>
<organism evidence="2 3">
    <name type="scientific">Kwoniella shandongensis</name>
    <dbReference type="NCBI Taxonomy" id="1734106"/>
    <lineage>
        <taxon>Eukaryota</taxon>
        <taxon>Fungi</taxon>
        <taxon>Dikarya</taxon>
        <taxon>Basidiomycota</taxon>
        <taxon>Agaricomycotina</taxon>
        <taxon>Tremellomycetes</taxon>
        <taxon>Tremellales</taxon>
        <taxon>Cryptococcaceae</taxon>
        <taxon>Kwoniella</taxon>
    </lineage>
</organism>
<dbReference type="Pfam" id="PF13671">
    <property type="entry name" value="AAA_33"/>
    <property type="match status" value="1"/>
</dbReference>
<evidence type="ECO:0000313" key="2">
    <source>
        <dbReference type="EMBL" id="WWD20237.1"/>
    </source>
</evidence>
<reference evidence="2" key="2">
    <citation type="submission" date="2024-01" db="EMBL/GenBank/DDBJ databases">
        <title>Comparative genomics of Cryptococcus and Kwoniella reveals pathogenesis evolution and contrasting modes of karyotype evolution via chromosome fusion or intercentromeric recombination.</title>
        <authorList>
            <person name="Coelho M.A."/>
            <person name="David-Palma M."/>
            <person name="Shea T."/>
            <person name="Bowers K."/>
            <person name="McGinley-Smith S."/>
            <person name="Mohammad A.W."/>
            <person name="Gnirke A."/>
            <person name="Yurkov A.M."/>
            <person name="Nowrousian M."/>
            <person name="Sun S."/>
            <person name="Cuomo C.A."/>
            <person name="Heitman J."/>
        </authorList>
    </citation>
    <scope>NUCLEOTIDE SEQUENCE</scope>
    <source>
        <strain evidence="2">CBS 12478</strain>
    </source>
</reference>
<feature type="compositionally biased region" description="Polar residues" evidence="1">
    <location>
        <begin position="101"/>
        <end position="114"/>
    </location>
</feature>
<dbReference type="AlphaFoldDB" id="A0A5M6BPP7"/>
<feature type="compositionally biased region" description="Polar residues" evidence="1">
    <location>
        <begin position="26"/>
        <end position="36"/>
    </location>
</feature>
<dbReference type="InterPro" id="IPR027417">
    <property type="entry name" value="P-loop_NTPase"/>
</dbReference>
<accession>A0A5M6BPP7</accession>
<feature type="region of interest" description="Disordered" evidence="1">
    <location>
        <begin position="1"/>
        <end position="46"/>
    </location>
</feature>
<protein>
    <submittedName>
        <fullName evidence="2">Uncharacterized protein</fullName>
    </submittedName>
</protein>
<dbReference type="KEGG" id="ksn:43592266"/>
<evidence type="ECO:0000313" key="3">
    <source>
        <dbReference type="Proteomes" id="UP000322225"/>
    </source>
</evidence>
<gene>
    <name evidence="2" type="ORF">CI109_104713</name>
</gene>